<dbReference type="PANTHER" id="PTHR33154">
    <property type="entry name" value="TRANSCRIPTIONAL REGULATOR, ARSR FAMILY"/>
    <property type="match status" value="1"/>
</dbReference>
<accession>A0A1D9P099</accession>
<dbReference type="InterPro" id="IPR011991">
    <property type="entry name" value="ArsR-like_HTH"/>
</dbReference>
<dbReference type="InterPro" id="IPR001845">
    <property type="entry name" value="HTH_ArsR_DNA-bd_dom"/>
</dbReference>
<sequence length="184" mass="21435">MTDKEAIAFFKCLADKSRLSILKSLMVEDMYVERLAERLELTSATVSFHLKKLEDAGAVKSYKDQYYTMYSINKDLFEVNIIDILSEKTSESELQKERDDAYRKKVIDAFFEYGKLKSIPSQRKKEKIVLEEIGKAFKKGKKYTEKEVNLIIADFHDDFCTIRRDMVAEGILERKDGVYILTVI</sequence>
<keyword evidence="6" id="KW-1185">Reference proteome</keyword>
<gene>
    <name evidence="5" type="ORF">bhn_I1014</name>
</gene>
<dbReference type="InterPro" id="IPR036390">
    <property type="entry name" value="WH_DNA-bd_sf"/>
</dbReference>
<dbReference type="InterPro" id="IPR018656">
    <property type="entry name" value="DUF2087"/>
</dbReference>
<proteinExistence type="predicted"/>
<organism evidence="5 6">
    <name type="scientific">Butyrivibrio hungatei</name>
    <dbReference type="NCBI Taxonomy" id="185008"/>
    <lineage>
        <taxon>Bacteria</taxon>
        <taxon>Bacillati</taxon>
        <taxon>Bacillota</taxon>
        <taxon>Clostridia</taxon>
        <taxon>Lachnospirales</taxon>
        <taxon>Lachnospiraceae</taxon>
        <taxon>Butyrivibrio</taxon>
    </lineage>
</organism>
<evidence type="ECO:0000259" key="4">
    <source>
        <dbReference type="PROSITE" id="PS50987"/>
    </source>
</evidence>
<evidence type="ECO:0000256" key="1">
    <source>
        <dbReference type="ARBA" id="ARBA00023015"/>
    </source>
</evidence>
<dbReference type="PANTHER" id="PTHR33154:SF35">
    <property type="entry name" value="TRANSCRIPTIONAL REGULATOR, ARSR FAMILY"/>
    <property type="match status" value="1"/>
</dbReference>
<keyword evidence="2" id="KW-0238">DNA-binding</keyword>
<dbReference type="InterPro" id="IPR051081">
    <property type="entry name" value="HTH_MetalResp_TranReg"/>
</dbReference>
<evidence type="ECO:0000256" key="2">
    <source>
        <dbReference type="ARBA" id="ARBA00023125"/>
    </source>
</evidence>
<dbReference type="GO" id="GO:0003700">
    <property type="term" value="F:DNA-binding transcription factor activity"/>
    <property type="evidence" value="ECO:0007669"/>
    <property type="project" value="InterPro"/>
</dbReference>
<feature type="domain" description="HTH arsR-type" evidence="4">
    <location>
        <begin position="1"/>
        <end position="96"/>
    </location>
</feature>
<dbReference type="GO" id="GO:0003677">
    <property type="term" value="F:DNA binding"/>
    <property type="evidence" value="ECO:0007669"/>
    <property type="project" value="UniProtKB-KW"/>
</dbReference>
<dbReference type="EMBL" id="CP017831">
    <property type="protein sequence ID" value="AOZ96048.1"/>
    <property type="molecule type" value="Genomic_DNA"/>
</dbReference>
<dbReference type="Gene3D" id="1.10.10.10">
    <property type="entry name" value="Winged helix-like DNA-binding domain superfamily/Winged helix DNA-binding domain"/>
    <property type="match status" value="1"/>
</dbReference>
<protein>
    <submittedName>
        <fullName evidence="5">ArsR family transcriptional regulator</fullName>
    </submittedName>
</protein>
<keyword evidence="3" id="KW-0804">Transcription</keyword>
<dbReference type="CDD" id="cd00090">
    <property type="entry name" value="HTH_ARSR"/>
    <property type="match status" value="1"/>
</dbReference>
<evidence type="ECO:0000313" key="6">
    <source>
        <dbReference type="Proteomes" id="UP000179284"/>
    </source>
</evidence>
<dbReference type="RefSeq" id="WP_071175768.1">
    <property type="nucleotide sequence ID" value="NZ_CP017831.1"/>
</dbReference>
<dbReference type="NCBIfam" id="NF033788">
    <property type="entry name" value="HTH_metalloreg"/>
    <property type="match status" value="1"/>
</dbReference>
<dbReference type="Pfam" id="PF09860">
    <property type="entry name" value="DUF2087"/>
    <property type="match status" value="1"/>
</dbReference>
<dbReference type="PROSITE" id="PS50987">
    <property type="entry name" value="HTH_ARSR_2"/>
    <property type="match status" value="1"/>
</dbReference>
<reference evidence="6" key="1">
    <citation type="submission" date="2016-10" db="EMBL/GenBank/DDBJ databases">
        <title>The complete genome sequence of the rumen bacterium Butyrivibrio hungatei MB2003.</title>
        <authorList>
            <person name="Palevich N."/>
            <person name="Kelly W.J."/>
            <person name="Leahy S.C."/>
            <person name="Altermann E."/>
            <person name="Rakonjac J."/>
            <person name="Attwood G.T."/>
        </authorList>
    </citation>
    <scope>NUCLEOTIDE SEQUENCE [LARGE SCALE GENOMIC DNA]</scope>
    <source>
        <strain evidence="6">MB2003</strain>
    </source>
</reference>
<dbReference type="SMART" id="SM00418">
    <property type="entry name" value="HTH_ARSR"/>
    <property type="match status" value="1"/>
</dbReference>
<evidence type="ECO:0000256" key="3">
    <source>
        <dbReference type="ARBA" id="ARBA00023163"/>
    </source>
</evidence>
<keyword evidence="1" id="KW-0805">Transcription regulation</keyword>
<dbReference type="KEGG" id="bhu:bhn_I1014"/>
<dbReference type="Proteomes" id="UP000179284">
    <property type="component" value="Chromosome I"/>
</dbReference>
<name>A0A1D9P099_9FIRM</name>
<evidence type="ECO:0000313" key="5">
    <source>
        <dbReference type="EMBL" id="AOZ96048.1"/>
    </source>
</evidence>
<dbReference type="InterPro" id="IPR036388">
    <property type="entry name" value="WH-like_DNA-bd_sf"/>
</dbReference>
<dbReference type="OrthoDB" id="9798835at2"/>
<dbReference type="PRINTS" id="PR00778">
    <property type="entry name" value="HTHARSR"/>
</dbReference>
<dbReference type="Pfam" id="PF01022">
    <property type="entry name" value="HTH_5"/>
    <property type="match status" value="1"/>
</dbReference>
<dbReference type="AlphaFoldDB" id="A0A1D9P099"/>
<dbReference type="SUPFAM" id="SSF46785">
    <property type="entry name" value="Winged helix' DNA-binding domain"/>
    <property type="match status" value="1"/>
</dbReference>